<protein>
    <submittedName>
        <fullName evidence="1">Uncharacterized protein</fullName>
    </submittedName>
</protein>
<sequence length="123" mass="14719">MIMYFPRTKKIYLAEYVGWDWKVVCYKEGCYNFAYKWNVIIPSKFHHLMKNDDIVNLLGWIHENIVMKLEDLTYITLNVLIRISTGLLNKCDIDKDTKIELHDTIVSQLRNRKSYLISEDLPF</sequence>
<name>A0A8S5UBR9_9CAUD</name>
<organism evidence="1">
    <name type="scientific">Podoviridae sp. ctZkC8</name>
    <dbReference type="NCBI Taxonomy" id="2825259"/>
    <lineage>
        <taxon>Viruses</taxon>
        <taxon>Duplodnaviria</taxon>
        <taxon>Heunggongvirae</taxon>
        <taxon>Uroviricota</taxon>
        <taxon>Caudoviricetes</taxon>
    </lineage>
</organism>
<dbReference type="EMBL" id="BK016062">
    <property type="protein sequence ID" value="DAF91900.1"/>
    <property type="molecule type" value="Genomic_DNA"/>
</dbReference>
<reference evidence="1" key="1">
    <citation type="journal article" date="2021" name="Proc. Natl. Acad. Sci. U.S.A.">
        <title>A Catalog of Tens of Thousands of Viruses from Human Metagenomes Reveals Hidden Associations with Chronic Diseases.</title>
        <authorList>
            <person name="Tisza M.J."/>
            <person name="Buck C.B."/>
        </authorList>
    </citation>
    <scope>NUCLEOTIDE SEQUENCE</scope>
    <source>
        <strain evidence="1">CtZkC8</strain>
    </source>
</reference>
<accession>A0A8S5UBR9</accession>
<evidence type="ECO:0000313" key="1">
    <source>
        <dbReference type="EMBL" id="DAF91900.1"/>
    </source>
</evidence>
<proteinExistence type="predicted"/>